<dbReference type="PIRSF" id="PIRSF029730">
    <property type="entry name" value="UCP029730"/>
    <property type="match status" value="1"/>
</dbReference>
<proteinExistence type="predicted"/>
<keyword evidence="1" id="KW-0378">Hydrolase</keyword>
<evidence type="ECO:0000313" key="1">
    <source>
        <dbReference type="EMBL" id="QJF51131.1"/>
    </source>
</evidence>
<dbReference type="InterPro" id="IPR007709">
    <property type="entry name" value="N-FG_amidohydro"/>
</dbReference>
<dbReference type="SUPFAM" id="SSF53187">
    <property type="entry name" value="Zn-dependent exopeptidases"/>
    <property type="match status" value="1"/>
</dbReference>
<protein>
    <submittedName>
        <fullName evidence="1">N-formylglutamate amidohydrolase</fullName>
    </submittedName>
</protein>
<dbReference type="AlphaFoldDB" id="A0A858SUE1"/>
<dbReference type="Gene3D" id="3.40.630.40">
    <property type="entry name" value="Zn-dependent exopeptidases"/>
    <property type="match status" value="1"/>
</dbReference>
<dbReference type="Proteomes" id="UP000503308">
    <property type="component" value="Chromosome"/>
</dbReference>
<reference evidence="1 2" key="1">
    <citation type="submission" date="2020-02" db="EMBL/GenBank/DDBJ databases">
        <title>Genome sequence of Roseobacter ponti.</title>
        <authorList>
            <person name="Hollensteiner J."/>
            <person name="Schneider D."/>
            <person name="Poehlein A."/>
            <person name="Daniel R."/>
        </authorList>
    </citation>
    <scope>NUCLEOTIDE SEQUENCE [LARGE SCALE GENOMIC DNA]</scope>
    <source>
        <strain evidence="1 2">DSM 106830</strain>
    </source>
</reference>
<dbReference type="InterPro" id="IPR011227">
    <property type="entry name" value="UCP029730"/>
</dbReference>
<dbReference type="Pfam" id="PF05013">
    <property type="entry name" value="FGase"/>
    <property type="match status" value="1"/>
</dbReference>
<gene>
    <name evidence="1" type="ORF">G3256_08150</name>
</gene>
<organism evidence="1 2">
    <name type="scientific">Roseobacter ponti</name>
    <dbReference type="NCBI Taxonomy" id="1891787"/>
    <lineage>
        <taxon>Bacteria</taxon>
        <taxon>Pseudomonadati</taxon>
        <taxon>Pseudomonadota</taxon>
        <taxon>Alphaproteobacteria</taxon>
        <taxon>Rhodobacterales</taxon>
        <taxon>Roseobacteraceae</taxon>
        <taxon>Roseobacter</taxon>
    </lineage>
</organism>
<sequence>MNHSERRPDEAVVEVHNAQATSPVVIVCEHASAHIPAVFDDLGLSGDALHSHVAWDPGALAVARHMSQELDAVLVASRISRLVYDCNRPPDAAGAMPVRSEIVDVPGNRDLSKAQKADRVAKYYEPFRAALSNVLARVSDPVLVTIHSFTPVYHGRKREVEIGVLHDKDARLADALLSDAVSTHAVRRNEPYGPGDGVTHTLKEHALGPGLLNVMLEVRNDLIAGETDQAAMADLLSGWIRRALTPAGAATC</sequence>
<dbReference type="KEGG" id="rpon:G3256_08150"/>
<accession>A0A858SUE1</accession>
<evidence type="ECO:0000313" key="2">
    <source>
        <dbReference type="Proteomes" id="UP000503308"/>
    </source>
</evidence>
<keyword evidence="2" id="KW-1185">Reference proteome</keyword>
<name>A0A858SUE1_9RHOB</name>
<dbReference type="EMBL" id="CP048788">
    <property type="protein sequence ID" value="QJF51131.1"/>
    <property type="molecule type" value="Genomic_DNA"/>
</dbReference>
<dbReference type="GO" id="GO:0016787">
    <property type="term" value="F:hydrolase activity"/>
    <property type="evidence" value="ECO:0007669"/>
    <property type="project" value="UniProtKB-KW"/>
</dbReference>
<dbReference type="RefSeq" id="WP_169640346.1">
    <property type="nucleotide sequence ID" value="NZ_CP048788.1"/>
</dbReference>